<evidence type="ECO:0000313" key="1">
    <source>
        <dbReference type="EMBL" id="VFD53119.1"/>
    </source>
</evidence>
<name>A0AAX3GXG7_CLODI</name>
<organism evidence="1 2">
    <name type="scientific">Clostridioides difficile</name>
    <name type="common">Peptoclostridium difficile</name>
    <dbReference type="NCBI Taxonomy" id="1496"/>
    <lineage>
        <taxon>Bacteria</taxon>
        <taxon>Bacillati</taxon>
        <taxon>Bacillota</taxon>
        <taxon>Clostridia</taxon>
        <taxon>Peptostreptococcales</taxon>
        <taxon>Peptostreptococcaceae</taxon>
        <taxon>Clostridioides</taxon>
    </lineage>
</organism>
<accession>A0AAX3GXG7</accession>
<comment type="caution">
    <text evidence="1">The sequence shown here is derived from an EMBL/GenBank/DDBJ whole genome shotgun (WGS) entry which is preliminary data.</text>
</comment>
<reference evidence="1 2" key="1">
    <citation type="submission" date="2019-02" db="EMBL/GenBank/DDBJ databases">
        <authorList>
            <consortium name="Pathogen Informatics"/>
        </authorList>
    </citation>
    <scope>NUCLEOTIDE SEQUENCE [LARGE SCALE GENOMIC DNA]</scope>
    <source>
        <strain evidence="1 2">078GUE027</strain>
    </source>
</reference>
<dbReference type="AlphaFoldDB" id="A0AAX3GXG7"/>
<protein>
    <submittedName>
        <fullName evidence="1">Uncharacterized protein</fullName>
    </submittedName>
</protein>
<gene>
    <name evidence="1" type="ORF">SAMEA1710456_00571</name>
</gene>
<dbReference type="Proteomes" id="UP000346772">
    <property type="component" value="Unassembled WGS sequence"/>
</dbReference>
<dbReference type="EMBL" id="CAADAT010000002">
    <property type="protein sequence ID" value="VFD53119.1"/>
    <property type="molecule type" value="Genomic_DNA"/>
</dbReference>
<evidence type="ECO:0000313" key="2">
    <source>
        <dbReference type="Proteomes" id="UP000346772"/>
    </source>
</evidence>
<proteinExistence type="predicted"/>
<sequence>MIRSMDLLSEYIKNPTLFRYILGVQEVMTMVFILIQD</sequence>